<protein>
    <submittedName>
        <fullName evidence="8">Membrane protein</fullName>
    </submittedName>
</protein>
<evidence type="ECO:0000256" key="4">
    <source>
        <dbReference type="ARBA" id="ARBA00022989"/>
    </source>
</evidence>
<keyword evidence="5 7" id="KW-0472">Membrane</keyword>
<dbReference type="PANTHER" id="PTHR30213:SF1">
    <property type="entry name" value="INNER MEMBRANE PROTEIN YHJD"/>
    <property type="match status" value="1"/>
</dbReference>
<evidence type="ECO:0000256" key="7">
    <source>
        <dbReference type="SAM" id="Phobius"/>
    </source>
</evidence>
<evidence type="ECO:0000313" key="8">
    <source>
        <dbReference type="EMBL" id="TDS75031.1"/>
    </source>
</evidence>
<evidence type="ECO:0000256" key="5">
    <source>
        <dbReference type="ARBA" id="ARBA00023136"/>
    </source>
</evidence>
<feature type="compositionally biased region" description="Basic and acidic residues" evidence="6">
    <location>
        <begin position="1"/>
        <end position="15"/>
    </location>
</feature>
<evidence type="ECO:0000256" key="6">
    <source>
        <dbReference type="SAM" id="MobiDB-lite"/>
    </source>
</evidence>
<dbReference type="Proteomes" id="UP000295344">
    <property type="component" value="Unassembled WGS sequence"/>
</dbReference>
<feature type="compositionally biased region" description="Basic and acidic residues" evidence="6">
    <location>
        <begin position="380"/>
        <end position="400"/>
    </location>
</feature>
<keyword evidence="3 7" id="KW-0812">Transmembrane</keyword>
<evidence type="ECO:0000256" key="1">
    <source>
        <dbReference type="ARBA" id="ARBA00004651"/>
    </source>
</evidence>
<keyword evidence="4 7" id="KW-1133">Transmembrane helix</keyword>
<evidence type="ECO:0000256" key="3">
    <source>
        <dbReference type="ARBA" id="ARBA00022692"/>
    </source>
</evidence>
<dbReference type="AlphaFoldDB" id="A0A4R7FFP2"/>
<feature type="transmembrane region" description="Helical" evidence="7">
    <location>
        <begin position="256"/>
        <end position="279"/>
    </location>
</feature>
<reference evidence="8 9" key="1">
    <citation type="submission" date="2019-03" db="EMBL/GenBank/DDBJ databases">
        <title>Genomic Encyclopedia of Archaeal and Bacterial Type Strains, Phase II (KMG-II): from individual species to whole genera.</title>
        <authorList>
            <person name="Goeker M."/>
        </authorList>
    </citation>
    <scope>NUCLEOTIDE SEQUENCE [LARGE SCALE GENOMIC DNA]</scope>
    <source>
        <strain evidence="8 9">DSM 24782</strain>
    </source>
</reference>
<keyword evidence="2" id="KW-1003">Cell membrane</keyword>
<feature type="transmembrane region" description="Helical" evidence="7">
    <location>
        <begin position="138"/>
        <end position="159"/>
    </location>
</feature>
<gene>
    <name evidence="8" type="ORF">CLV52_3555</name>
</gene>
<dbReference type="EMBL" id="SOAM01000004">
    <property type="protein sequence ID" value="TDS75031.1"/>
    <property type="molecule type" value="Genomic_DNA"/>
</dbReference>
<accession>A0A4R7FFP2</accession>
<comment type="subcellular location">
    <subcellularLocation>
        <location evidence="1">Cell membrane</location>
        <topology evidence="1">Multi-pass membrane protein</topology>
    </subcellularLocation>
</comment>
<evidence type="ECO:0000313" key="9">
    <source>
        <dbReference type="Proteomes" id="UP000295344"/>
    </source>
</evidence>
<dbReference type="Pfam" id="PF03631">
    <property type="entry name" value="Virul_fac_BrkB"/>
    <property type="match status" value="1"/>
</dbReference>
<feature type="compositionally biased region" description="Basic and acidic residues" evidence="6">
    <location>
        <begin position="408"/>
        <end position="417"/>
    </location>
</feature>
<feature type="transmembrane region" description="Helical" evidence="7">
    <location>
        <begin position="68"/>
        <end position="87"/>
    </location>
</feature>
<dbReference type="RefSeq" id="WP_133767678.1">
    <property type="nucleotide sequence ID" value="NZ_BAAARP010000001.1"/>
</dbReference>
<comment type="caution">
    <text evidence="8">The sequence shown here is derived from an EMBL/GenBank/DDBJ whole genome shotgun (WGS) entry which is preliminary data.</text>
</comment>
<evidence type="ECO:0000256" key="2">
    <source>
        <dbReference type="ARBA" id="ARBA00022475"/>
    </source>
</evidence>
<proteinExistence type="predicted"/>
<name>A0A4R7FFP2_9MICO</name>
<keyword evidence="9" id="KW-1185">Reference proteome</keyword>
<dbReference type="InterPro" id="IPR017039">
    <property type="entry name" value="Virul_fac_BrkB"/>
</dbReference>
<feature type="region of interest" description="Disordered" evidence="6">
    <location>
        <begin position="1"/>
        <end position="26"/>
    </location>
</feature>
<feature type="transmembrane region" description="Helical" evidence="7">
    <location>
        <begin position="222"/>
        <end position="244"/>
    </location>
</feature>
<feature type="transmembrane region" description="Helical" evidence="7">
    <location>
        <begin position="180"/>
        <end position="202"/>
    </location>
</feature>
<feature type="region of interest" description="Disordered" evidence="6">
    <location>
        <begin position="380"/>
        <end position="417"/>
    </location>
</feature>
<sequence>MSYSRDDQGVRDEAAPVRASGAQEDAAPRPTGIAGLIDRVFKLRPVRVFFHYAGDNGPLIASGMTYQAFFALAGALWLSFALLGFALRGNLALQASVFGAINQFLPGLIGYDIAGTQVQGAIDSAALLENSSLSWSSAISLLIVLWTAVGFLATLRTAIRIMFGLPNEQGNFILLKLRDLGYTVAFGAVVLLTAAITVLSNAALDVVLSLLGLGQAGPVQQVLTAAVALVLLAAIETAMLAAAFRILSGIPVPHRRLWAGSLLGGVALAVLQTLASTLLHFGTNNPVIKGFAVLVGLLVFFNIVCQLILLAAAWVAVGMLDAGIDASSLSPDQRENAEAQRLEDARRLVARANREALEDRLRNARGLARWRLSRQLQREVRDEARRRQEVPTTSEYREAQQRTGDSSPDERQVERAG</sequence>
<organism evidence="8 9">
    <name type="scientific">Amnibacterium kyonggiense</name>
    <dbReference type="NCBI Taxonomy" id="595671"/>
    <lineage>
        <taxon>Bacteria</taxon>
        <taxon>Bacillati</taxon>
        <taxon>Actinomycetota</taxon>
        <taxon>Actinomycetes</taxon>
        <taxon>Micrococcales</taxon>
        <taxon>Microbacteriaceae</taxon>
        <taxon>Amnibacterium</taxon>
    </lineage>
</organism>
<dbReference type="OrthoDB" id="3229302at2"/>
<dbReference type="GO" id="GO:0005886">
    <property type="term" value="C:plasma membrane"/>
    <property type="evidence" value="ECO:0007669"/>
    <property type="project" value="UniProtKB-SubCell"/>
</dbReference>
<dbReference type="PANTHER" id="PTHR30213">
    <property type="entry name" value="INNER MEMBRANE PROTEIN YHJD"/>
    <property type="match status" value="1"/>
</dbReference>
<feature type="transmembrane region" description="Helical" evidence="7">
    <location>
        <begin position="291"/>
        <end position="317"/>
    </location>
</feature>